<proteinExistence type="predicted"/>
<accession>A0A1M6PIN2</accession>
<keyword evidence="1" id="KW-1133">Transmembrane helix</keyword>
<evidence type="ECO:0000313" key="2">
    <source>
        <dbReference type="EMBL" id="SHK07805.1"/>
    </source>
</evidence>
<organism evidence="2 3">
    <name type="scientific">Epilithonimonas mollis</name>
    <dbReference type="NCBI Taxonomy" id="216903"/>
    <lineage>
        <taxon>Bacteria</taxon>
        <taxon>Pseudomonadati</taxon>
        <taxon>Bacteroidota</taxon>
        <taxon>Flavobacteriia</taxon>
        <taxon>Flavobacteriales</taxon>
        <taxon>Weeksellaceae</taxon>
        <taxon>Chryseobacterium group</taxon>
        <taxon>Epilithonimonas</taxon>
    </lineage>
</organism>
<dbReference type="OrthoDB" id="1003670at2"/>
<evidence type="ECO:0000256" key="1">
    <source>
        <dbReference type="SAM" id="Phobius"/>
    </source>
</evidence>
<name>A0A1M6PIN2_9FLAO</name>
<reference evidence="3" key="1">
    <citation type="submission" date="2016-11" db="EMBL/GenBank/DDBJ databases">
        <authorList>
            <person name="Varghese N."/>
            <person name="Submissions S."/>
        </authorList>
    </citation>
    <scope>NUCLEOTIDE SEQUENCE [LARGE SCALE GENOMIC DNA]</scope>
    <source>
        <strain evidence="3">DSM 18016</strain>
    </source>
</reference>
<dbReference type="RefSeq" id="WP_072996793.1">
    <property type="nucleotide sequence ID" value="NZ_FRAM01000001.1"/>
</dbReference>
<sequence length="173" mass="19654">MSKRLTLSDLSSTKNSTLTEILSDWRQYDLDTVVSTILEYRRRKLIENEYFLNAVSDIELSESKSVDILEKEYLSKNNVNTYLELKQKDEDNPSDEVIKRKLLHKAYREQIFEIESRSKKNSSKDIIVGALWFAGGALVTLISMSNGQGGIIAYGAIIFGAIQFGRGIFNSMN</sequence>
<dbReference type="STRING" id="216903.SAMN05444371_1119"/>
<evidence type="ECO:0000313" key="3">
    <source>
        <dbReference type="Proteomes" id="UP000184498"/>
    </source>
</evidence>
<gene>
    <name evidence="2" type="ORF">SAMN05444371_1119</name>
</gene>
<dbReference type="Proteomes" id="UP000184498">
    <property type="component" value="Unassembled WGS sequence"/>
</dbReference>
<feature type="transmembrane region" description="Helical" evidence="1">
    <location>
        <begin position="151"/>
        <end position="169"/>
    </location>
</feature>
<keyword evidence="1" id="KW-0812">Transmembrane</keyword>
<protein>
    <submittedName>
        <fullName evidence="2">Uncharacterized protein</fullName>
    </submittedName>
</protein>
<dbReference type="EMBL" id="FRAM01000001">
    <property type="protein sequence ID" value="SHK07805.1"/>
    <property type="molecule type" value="Genomic_DNA"/>
</dbReference>
<keyword evidence="1" id="KW-0472">Membrane</keyword>
<keyword evidence="3" id="KW-1185">Reference proteome</keyword>
<feature type="transmembrane region" description="Helical" evidence="1">
    <location>
        <begin position="126"/>
        <end position="145"/>
    </location>
</feature>
<dbReference type="AlphaFoldDB" id="A0A1M6PIN2"/>